<dbReference type="EMBL" id="JAPHNI010001131">
    <property type="protein sequence ID" value="KAJ8106573.1"/>
    <property type="molecule type" value="Genomic_DNA"/>
</dbReference>
<sequence length="249" mass="27548">MFLQALQNASQPVTSLKPDIDSQSDSLKAQYGGPHVLQVTDNKNCQRNRRNNRRLPPKLHRHEERKIKVPALNHTPAAQKGDGPDIHARGPDKTHDHQPVPGGNLHSHHNQLIQHKHRKRHAKHARKLHTCIRPNAHQRLTQALNNRALIQTDRDPDKKRLVAQTAPGFKLRVQLRVQIGHALVDVAVQDERENRPHGVDGGVADEEPVLVEGVGGEGGADAVDGLADRYNQAAVDDELGEFGAAIARC</sequence>
<evidence type="ECO:0000313" key="2">
    <source>
        <dbReference type="Proteomes" id="UP001153331"/>
    </source>
</evidence>
<comment type="caution">
    <text evidence="1">The sequence shown here is derived from an EMBL/GenBank/DDBJ whole genome shotgun (WGS) entry which is preliminary data.</text>
</comment>
<gene>
    <name evidence="1" type="ORF">OPT61_g9443</name>
</gene>
<reference evidence="1" key="1">
    <citation type="submission" date="2022-11" db="EMBL/GenBank/DDBJ databases">
        <title>Genome Sequence of Boeremia exigua.</title>
        <authorList>
            <person name="Buettner E."/>
        </authorList>
    </citation>
    <scope>NUCLEOTIDE SEQUENCE</scope>
    <source>
        <strain evidence="1">CU02</strain>
    </source>
</reference>
<dbReference type="Proteomes" id="UP001153331">
    <property type="component" value="Unassembled WGS sequence"/>
</dbReference>
<evidence type="ECO:0000313" key="1">
    <source>
        <dbReference type="EMBL" id="KAJ8106573.1"/>
    </source>
</evidence>
<proteinExistence type="predicted"/>
<protein>
    <submittedName>
        <fullName evidence="1">Uncharacterized protein</fullName>
    </submittedName>
</protein>
<name>A0ACC2HUX0_9PLEO</name>
<keyword evidence="2" id="KW-1185">Reference proteome</keyword>
<organism evidence="1 2">
    <name type="scientific">Boeremia exigua</name>
    <dbReference type="NCBI Taxonomy" id="749465"/>
    <lineage>
        <taxon>Eukaryota</taxon>
        <taxon>Fungi</taxon>
        <taxon>Dikarya</taxon>
        <taxon>Ascomycota</taxon>
        <taxon>Pezizomycotina</taxon>
        <taxon>Dothideomycetes</taxon>
        <taxon>Pleosporomycetidae</taxon>
        <taxon>Pleosporales</taxon>
        <taxon>Pleosporineae</taxon>
        <taxon>Didymellaceae</taxon>
        <taxon>Boeremia</taxon>
    </lineage>
</organism>
<accession>A0ACC2HUX0</accession>